<protein>
    <submittedName>
        <fullName evidence="2">Uncharacterized protein</fullName>
    </submittedName>
</protein>
<sequence length="81" mass="9022">SSRLSTPCSGRLSTQRLPPQLPPQLLRSPRSRGQQVTQTRKRRGLQHPGRPARLPQHQSPSSNDPNEPRDAEPCARRAGAR</sequence>
<feature type="region of interest" description="Disordered" evidence="1">
    <location>
        <begin position="1"/>
        <end position="81"/>
    </location>
</feature>
<evidence type="ECO:0000313" key="2">
    <source>
        <dbReference type="EMBL" id="KAG5458785.1"/>
    </source>
</evidence>
<organism evidence="2 3">
    <name type="scientific">Olpidium bornovanus</name>
    <dbReference type="NCBI Taxonomy" id="278681"/>
    <lineage>
        <taxon>Eukaryota</taxon>
        <taxon>Fungi</taxon>
        <taxon>Fungi incertae sedis</taxon>
        <taxon>Olpidiomycota</taxon>
        <taxon>Olpidiomycotina</taxon>
        <taxon>Olpidiomycetes</taxon>
        <taxon>Olpidiales</taxon>
        <taxon>Olpidiaceae</taxon>
        <taxon>Olpidium</taxon>
    </lineage>
</organism>
<comment type="caution">
    <text evidence="2">The sequence shown here is derived from an EMBL/GenBank/DDBJ whole genome shotgun (WGS) entry which is preliminary data.</text>
</comment>
<gene>
    <name evidence="2" type="ORF">BJ554DRAFT_932</name>
</gene>
<feature type="compositionally biased region" description="Polar residues" evidence="1">
    <location>
        <begin position="56"/>
        <end position="65"/>
    </location>
</feature>
<evidence type="ECO:0000256" key="1">
    <source>
        <dbReference type="SAM" id="MobiDB-lite"/>
    </source>
</evidence>
<dbReference type="EMBL" id="JAEFCI010007921">
    <property type="protein sequence ID" value="KAG5458785.1"/>
    <property type="molecule type" value="Genomic_DNA"/>
</dbReference>
<name>A0A8H7ZT23_9FUNG</name>
<evidence type="ECO:0000313" key="3">
    <source>
        <dbReference type="Proteomes" id="UP000673691"/>
    </source>
</evidence>
<keyword evidence="3" id="KW-1185">Reference proteome</keyword>
<reference evidence="2 3" key="1">
    <citation type="journal article" name="Sci. Rep.">
        <title>Genome-scale phylogenetic analyses confirm Olpidium as the closest living zoosporic fungus to the non-flagellated, terrestrial fungi.</title>
        <authorList>
            <person name="Chang Y."/>
            <person name="Rochon D."/>
            <person name="Sekimoto S."/>
            <person name="Wang Y."/>
            <person name="Chovatia M."/>
            <person name="Sandor L."/>
            <person name="Salamov A."/>
            <person name="Grigoriev I.V."/>
            <person name="Stajich J.E."/>
            <person name="Spatafora J.W."/>
        </authorList>
    </citation>
    <scope>NUCLEOTIDE SEQUENCE [LARGE SCALE GENOMIC DNA]</scope>
    <source>
        <strain evidence="2">S191</strain>
    </source>
</reference>
<feature type="compositionally biased region" description="Basic and acidic residues" evidence="1">
    <location>
        <begin position="66"/>
        <end position="75"/>
    </location>
</feature>
<dbReference type="AlphaFoldDB" id="A0A8H7ZT23"/>
<proteinExistence type="predicted"/>
<accession>A0A8H7ZT23</accession>
<feature type="non-terminal residue" evidence="2">
    <location>
        <position position="1"/>
    </location>
</feature>
<feature type="compositionally biased region" description="Low complexity" evidence="1">
    <location>
        <begin position="11"/>
        <end position="32"/>
    </location>
</feature>
<dbReference type="Proteomes" id="UP000673691">
    <property type="component" value="Unassembled WGS sequence"/>
</dbReference>